<organism evidence="2 3">
    <name type="scientific">Rozella allomycis (strain CSF55)</name>
    <dbReference type="NCBI Taxonomy" id="988480"/>
    <lineage>
        <taxon>Eukaryota</taxon>
        <taxon>Fungi</taxon>
        <taxon>Fungi incertae sedis</taxon>
        <taxon>Cryptomycota</taxon>
        <taxon>Cryptomycota incertae sedis</taxon>
        <taxon>Rozella</taxon>
    </lineage>
</organism>
<dbReference type="PANTHER" id="PTHR10555">
    <property type="entry name" value="SORTING NEXIN"/>
    <property type="match status" value="1"/>
</dbReference>
<dbReference type="PROSITE" id="PS50195">
    <property type="entry name" value="PX"/>
    <property type="match status" value="1"/>
</dbReference>
<name>A0A4P9YDQ2_ROZAC</name>
<feature type="domain" description="PX" evidence="1">
    <location>
        <begin position="1"/>
        <end position="98"/>
    </location>
</feature>
<dbReference type="PANTHER" id="PTHR10555:SF170">
    <property type="entry name" value="FI18122P1"/>
    <property type="match status" value="1"/>
</dbReference>
<dbReference type="InterPro" id="IPR027267">
    <property type="entry name" value="AH/BAR_dom_sf"/>
</dbReference>
<dbReference type="EMBL" id="ML005816">
    <property type="protein sequence ID" value="RKP17487.1"/>
    <property type="molecule type" value="Genomic_DNA"/>
</dbReference>
<dbReference type="InterPro" id="IPR001683">
    <property type="entry name" value="PX_dom"/>
</dbReference>
<dbReference type="GO" id="GO:0035091">
    <property type="term" value="F:phosphatidylinositol binding"/>
    <property type="evidence" value="ECO:0007669"/>
    <property type="project" value="InterPro"/>
</dbReference>
<dbReference type="Pfam" id="PF00787">
    <property type="entry name" value="PX"/>
    <property type="match status" value="1"/>
</dbReference>
<dbReference type="Proteomes" id="UP000281549">
    <property type="component" value="Unassembled WGS sequence"/>
</dbReference>
<proteinExistence type="predicted"/>
<dbReference type="CDD" id="cd06093">
    <property type="entry name" value="PX_domain"/>
    <property type="match status" value="1"/>
</dbReference>
<gene>
    <name evidence="2" type="ORF">ROZALSC1DRAFT_24152</name>
</gene>
<dbReference type="Gene3D" id="1.20.1270.60">
    <property type="entry name" value="Arfaptin homology (AH) domain/BAR domain"/>
    <property type="match status" value="1"/>
</dbReference>
<accession>A0A4P9YDQ2</accession>
<sequence length="282" mass="33660">MNMKNIGFAEYQVKFVNEEYLRTYEQIKWLHHEILKAQCEWILFQLPDPIDTHNLKKNGFLERKRAEMERFLNKLFSRKRIYTLDCVKTFLSSSSTSLDMQFKDHFSLSMLDGFIKSNYERGLRIYRPPDSESDIFQDEFQQRCNYVLNLESLLATLHDQFNIMEKQKAVIGDAERITKELVRFEGQIDIFNFYIESQVSLLNDQAFQETMVFGDVIHDYCRTIPLIKDLLNTRTNYLVEYMNRLKEFKQMKSKCENIQHKNPVIEKELKNVSIGLKNVMPN</sequence>
<dbReference type="Pfam" id="PF09325">
    <property type="entry name" value="Vps5"/>
    <property type="match status" value="1"/>
</dbReference>
<dbReference type="GO" id="GO:0005768">
    <property type="term" value="C:endosome"/>
    <property type="evidence" value="ECO:0007669"/>
    <property type="project" value="TreeGrafter"/>
</dbReference>
<dbReference type="InterPro" id="IPR015404">
    <property type="entry name" value="Vps5_C"/>
</dbReference>
<dbReference type="SUPFAM" id="SSF64268">
    <property type="entry name" value="PX domain"/>
    <property type="match status" value="1"/>
</dbReference>
<evidence type="ECO:0000313" key="2">
    <source>
        <dbReference type="EMBL" id="RKP17487.1"/>
    </source>
</evidence>
<protein>
    <recommendedName>
        <fullName evidence="1">PX domain-containing protein</fullName>
    </recommendedName>
</protein>
<evidence type="ECO:0000313" key="3">
    <source>
        <dbReference type="Proteomes" id="UP000281549"/>
    </source>
</evidence>
<dbReference type="Gene3D" id="3.30.1520.10">
    <property type="entry name" value="Phox-like domain"/>
    <property type="match status" value="1"/>
</dbReference>
<dbReference type="AlphaFoldDB" id="A0A4P9YDQ2"/>
<evidence type="ECO:0000259" key="1">
    <source>
        <dbReference type="PROSITE" id="PS50195"/>
    </source>
</evidence>
<dbReference type="InterPro" id="IPR036871">
    <property type="entry name" value="PX_dom_sf"/>
</dbReference>
<reference evidence="3" key="1">
    <citation type="journal article" date="2018" name="Nat. Microbiol.">
        <title>Leveraging single-cell genomics to expand the fungal tree of life.</title>
        <authorList>
            <person name="Ahrendt S.R."/>
            <person name="Quandt C.A."/>
            <person name="Ciobanu D."/>
            <person name="Clum A."/>
            <person name="Salamov A."/>
            <person name="Andreopoulos B."/>
            <person name="Cheng J.F."/>
            <person name="Woyke T."/>
            <person name="Pelin A."/>
            <person name="Henrissat B."/>
            <person name="Reynolds N.K."/>
            <person name="Benny G.L."/>
            <person name="Smith M.E."/>
            <person name="James T.Y."/>
            <person name="Grigoriev I.V."/>
        </authorList>
    </citation>
    <scope>NUCLEOTIDE SEQUENCE [LARGE SCALE GENOMIC DNA]</scope>
    <source>
        <strain evidence="3">CSF55</strain>
    </source>
</reference>